<dbReference type="GeneID" id="108666479"/>
<feature type="signal peptide" evidence="1">
    <location>
        <begin position="1"/>
        <end position="18"/>
    </location>
</feature>
<keyword evidence="2" id="KW-1185">Reference proteome</keyword>
<reference evidence="3" key="1">
    <citation type="submission" date="2025-08" db="UniProtKB">
        <authorList>
            <consortium name="RefSeq"/>
        </authorList>
    </citation>
    <scope>IDENTIFICATION</scope>
    <source>
        <tissue evidence="3">Whole organism</tissue>
    </source>
</reference>
<evidence type="ECO:0000313" key="3">
    <source>
        <dbReference type="RefSeq" id="XP_047738537.1"/>
    </source>
</evidence>
<keyword evidence="1" id="KW-0732">Signal</keyword>
<dbReference type="Proteomes" id="UP000694843">
    <property type="component" value="Unplaced"/>
</dbReference>
<gene>
    <name evidence="3" type="primary">LOC108666479</name>
</gene>
<accession>A0A979FPC0</accession>
<sequence>MKFLQAVVVVAVLSVASTYEYDLSAFWNKRAALKRFEACLTTDGMKAAQDALQRAIVACDSASHDEQPVASVETANWNKILSEFSPGRYFRLNNDERIQNIKAKMSSQVKRFRCIVQHIGVTDADNKIAADVVAQQYEALDLPPVLLNDLLLGVNQCFKMAECMPVSDRINAPVPADVLRTRTFLDCERYARDWACLKNELSADVAAGKFDFSGAEGTLDFLPDDEARAAAIVIADEWEGGDDYGLLE</sequence>
<evidence type="ECO:0000313" key="2">
    <source>
        <dbReference type="Proteomes" id="UP000694843"/>
    </source>
</evidence>
<dbReference type="RefSeq" id="XP_047738537.1">
    <property type="nucleotide sequence ID" value="XM_047882581.1"/>
</dbReference>
<feature type="chain" id="PRO_5037846424" evidence="1">
    <location>
        <begin position="19"/>
        <end position="248"/>
    </location>
</feature>
<evidence type="ECO:0000256" key="1">
    <source>
        <dbReference type="SAM" id="SignalP"/>
    </source>
</evidence>
<proteinExistence type="predicted"/>
<organism evidence="2 3">
    <name type="scientific">Hyalella azteca</name>
    <name type="common">Amphipod</name>
    <dbReference type="NCBI Taxonomy" id="294128"/>
    <lineage>
        <taxon>Eukaryota</taxon>
        <taxon>Metazoa</taxon>
        <taxon>Ecdysozoa</taxon>
        <taxon>Arthropoda</taxon>
        <taxon>Crustacea</taxon>
        <taxon>Multicrustacea</taxon>
        <taxon>Malacostraca</taxon>
        <taxon>Eumalacostraca</taxon>
        <taxon>Peracarida</taxon>
        <taxon>Amphipoda</taxon>
        <taxon>Senticaudata</taxon>
        <taxon>Talitrida</taxon>
        <taxon>Talitroidea</taxon>
        <taxon>Hyalellidae</taxon>
        <taxon>Hyalella</taxon>
    </lineage>
</organism>
<protein>
    <submittedName>
        <fullName evidence="3">Uncharacterized protein LOC108666479</fullName>
    </submittedName>
</protein>
<name>A0A979FPC0_HYAAZ</name>
<dbReference type="KEGG" id="hazt:108666479"/>
<dbReference type="AlphaFoldDB" id="A0A979FPC0"/>